<dbReference type="GO" id="GO:0005886">
    <property type="term" value="C:plasma membrane"/>
    <property type="evidence" value="ECO:0007669"/>
    <property type="project" value="UniProtKB-SubCell"/>
</dbReference>
<comment type="subcellular location">
    <subcellularLocation>
        <location evidence="1">Cell inner membrane</location>
    </subcellularLocation>
</comment>
<dbReference type="InterPro" id="IPR004960">
    <property type="entry name" value="LipA_acyltrans"/>
</dbReference>
<evidence type="ECO:0000256" key="6">
    <source>
        <dbReference type="ARBA" id="ARBA00023315"/>
    </source>
</evidence>
<keyword evidence="5 7" id="KW-0472">Membrane</keyword>
<organism evidence="8 9">
    <name type="scientific">Geothermobacter hydrogeniphilus</name>
    <dbReference type="NCBI Taxonomy" id="1969733"/>
    <lineage>
        <taxon>Bacteria</taxon>
        <taxon>Pseudomonadati</taxon>
        <taxon>Thermodesulfobacteriota</taxon>
        <taxon>Desulfuromonadia</taxon>
        <taxon>Desulfuromonadales</taxon>
        <taxon>Geothermobacteraceae</taxon>
        <taxon>Geothermobacter</taxon>
    </lineage>
</organism>
<dbReference type="GO" id="GO:0016746">
    <property type="term" value="F:acyltransferase activity"/>
    <property type="evidence" value="ECO:0007669"/>
    <property type="project" value="UniProtKB-KW"/>
</dbReference>
<evidence type="ECO:0000256" key="1">
    <source>
        <dbReference type="ARBA" id="ARBA00004533"/>
    </source>
</evidence>
<proteinExistence type="predicted"/>
<dbReference type="EMBL" id="PPFX01000010">
    <property type="protein sequence ID" value="PNU20631.1"/>
    <property type="molecule type" value="Genomic_DNA"/>
</dbReference>
<dbReference type="PANTHER" id="PTHR30606">
    <property type="entry name" value="LIPID A BIOSYNTHESIS LAUROYL ACYLTRANSFERASE"/>
    <property type="match status" value="1"/>
</dbReference>
<dbReference type="Pfam" id="PF03279">
    <property type="entry name" value="Lip_A_acyltrans"/>
    <property type="match status" value="1"/>
</dbReference>
<protein>
    <submittedName>
        <fullName evidence="8">Lipid A biosynthesis acyltransferase</fullName>
    </submittedName>
</protein>
<evidence type="ECO:0000256" key="7">
    <source>
        <dbReference type="SAM" id="Phobius"/>
    </source>
</evidence>
<evidence type="ECO:0000313" key="8">
    <source>
        <dbReference type="EMBL" id="PNU20631.1"/>
    </source>
</evidence>
<dbReference type="OrthoDB" id="9808633at2"/>
<dbReference type="AlphaFoldDB" id="A0A2K2HBJ2"/>
<evidence type="ECO:0000256" key="5">
    <source>
        <dbReference type="ARBA" id="ARBA00023136"/>
    </source>
</evidence>
<evidence type="ECO:0000256" key="3">
    <source>
        <dbReference type="ARBA" id="ARBA00022519"/>
    </source>
</evidence>
<dbReference type="Proteomes" id="UP000236340">
    <property type="component" value="Unassembled WGS sequence"/>
</dbReference>
<keyword evidence="7" id="KW-0812">Transmembrane</keyword>
<evidence type="ECO:0000313" key="9">
    <source>
        <dbReference type="Proteomes" id="UP000236340"/>
    </source>
</evidence>
<keyword evidence="2" id="KW-1003">Cell membrane</keyword>
<keyword evidence="6 8" id="KW-0012">Acyltransferase</keyword>
<evidence type="ECO:0000256" key="2">
    <source>
        <dbReference type="ARBA" id="ARBA00022475"/>
    </source>
</evidence>
<dbReference type="RefSeq" id="WP_103114900.1">
    <property type="nucleotide sequence ID" value="NZ_PPFX01000010.1"/>
</dbReference>
<keyword evidence="7" id="KW-1133">Transmembrane helix</keyword>
<accession>A0A2K2HBJ2</accession>
<dbReference type="CDD" id="cd07984">
    <property type="entry name" value="LPLAT_LABLAT-like"/>
    <property type="match status" value="1"/>
</dbReference>
<dbReference type="GO" id="GO:0009247">
    <property type="term" value="P:glycolipid biosynthetic process"/>
    <property type="evidence" value="ECO:0007669"/>
    <property type="project" value="UniProtKB-ARBA"/>
</dbReference>
<reference evidence="8 9" key="1">
    <citation type="journal article" date="2018" name="Genome Announc.">
        <title>Genome Sequence of Geothermobacter sp. HR-1 Iron Reducer from the Loihi Seamount.</title>
        <authorList>
            <person name="Smith H."/>
            <person name="Abuyen K."/>
            <person name="Tremblay J."/>
            <person name="Savalia P."/>
            <person name="Perez-Rodriguez I."/>
            <person name="Emerson D."/>
            <person name="Tully B."/>
            <person name="Amend J."/>
        </authorList>
    </citation>
    <scope>NUCLEOTIDE SEQUENCE [LARGE SCALE GENOMIC DNA]</scope>
    <source>
        <strain evidence="8 9">HR-1</strain>
    </source>
</reference>
<gene>
    <name evidence="8" type="ORF">C2E25_06190</name>
</gene>
<dbReference type="PANTHER" id="PTHR30606:SF9">
    <property type="entry name" value="LIPID A BIOSYNTHESIS LAUROYLTRANSFERASE"/>
    <property type="match status" value="1"/>
</dbReference>
<keyword evidence="4 8" id="KW-0808">Transferase</keyword>
<name>A0A2K2HBJ2_9BACT</name>
<keyword evidence="3" id="KW-0997">Cell inner membrane</keyword>
<comment type="caution">
    <text evidence="8">The sequence shown here is derived from an EMBL/GenBank/DDBJ whole genome shotgun (WGS) entry which is preliminary data.</text>
</comment>
<evidence type="ECO:0000256" key="4">
    <source>
        <dbReference type="ARBA" id="ARBA00022679"/>
    </source>
</evidence>
<feature type="transmembrane region" description="Helical" evidence="7">
    <location>
        <begin position="35"/>
        <end position="51"/>
    </location>
</feature>
<sequence length="306" mass="34965">MAEQVSQPRNWSSRSIGAAWQHQFFYLLLRLGGRRAAYLFLYLVVGYYMVLRPDQRAKCAPYVRHRFPAAGAWMRFIHSYCMSLGLGRALLDRALVGILGPERLRIDVDQREELLGLVAEGRGLVLMTAHLGSWQAALARVDFLRRPVYMLMHREAGDIDRHYYEHQGEESPFRMIDPTGFLGGAVEMLTALKQGDIVSVMGDRMLGADRNSIAVEFLGGEVHFPYSAYKLASASGAPIAVLFNHKTGPDSYRIELVRVIRVPREKGRQGEEFRPYVAEFVRALEEYVQAHPYQFFNFFDLWNKEG</sequence>